<dbReference type="Gene3D" id="3.40.50.10300">
    <property type="entry name" value="CoaB-like"/>
    <property type="match status" value="1"/>
</dbReference>
<dbReference type="CDD" id="cd02440">
    <property type="entry name" value="AdoMet_MTases"/>
    <property type="match status" value="1"/>
</dbReference>
<feature type="domain" description="Class II aldolase/adducin N-terminal" evidence="1">
    <location>
        <begin position="290"/>
        <end position="365"/>
    </location>
</feature>
<dbReference type="SUPFAM" id="SSF53335">
    <property type="entry name" value="S-adenosyl-L-methionine-dependent methyltransferases"/>
    <property type="match status" value="1"/>
</dbReference>
<dbReference type="EMBL" id="MFGO01000008">
    <property type="protein sequence ID" value="OGF41554.1"/>
    <property type="molecule type" value="Genomic_DNA"/>
</dbReference>
<dbReference type="InterPro" id="IPR001303">
    <property type="entry name" value="Aldolase_II/adducin_N"/>
</dbReference>
<feature type="domain" description="DNA/pantothenate metabolism flavoprotein C-terminal" evidence="2">
    <location>
        <begin position="2"/>
        <end position="54"/>
    </location>
</feature>
<reference evidence="4 5" key="1">
    <citation type="journal article" date="2016" name="Nat. Commun.">
        <title>Thousands of microbial genomes shed light on interconnected biogeochemical processes in an aquifer system.</title>
        <authorList>
            <person name="Anantharaman K."/>
            <person name="Brown C.T."/>
            <person name="Hug L.A."/>
            <person name="Sharon I."/>
            <person name="Castelle C.J."/>
            <person name="Probst A.J."/>
            <person name="Thomas B.C."/>
            <person name="Singh A."/>
            <person name="Wilkins M.J."/>
            <person name="Karaoz U."/>
            <person name="Brodie E.L."/>
            <person name="Williams K.H."/>
            <person name="Hubbard S.S."/>
            <person name="Banfield J.F."/>
        </authorList>
    </citation>
    <scope>NUCLEOTIDE SEQUENCE [LARGE SCALE GENOMIC DNA]</scope>
</reference>
<feature type="domain" description="DNA/pantothenate metabolism flavoprotein C-terminal" evidence="2">
    <location>
        <begin position="98"/>
        <end position="212"/>
    </location>
</feature>
<dbReference type="Pfam" id="PF04127">
    <property type="entry name" value="DFP"/>
    <property type="match status" value="2"/>
</dbReference>
<organism evidence="4 5">
    <name type="scientific">Candidatus Falkowbacteria bacterium RIFOXYD2_FULL_34_120</name>
    <dbReference type="NCBI Taxonomy" id="1798007"/>
    <lineage>
        <taxon>Bacteria</taxon>
        <taxon>Candidatus Falkowiibacteriota</taxon>
    </lineage>
</organism>
<dbReference type="Pfam" id="PF00596">
    <property type="entry name" value="Aldolase_II"/>
    <property type="match status" value="1"/>
</dbReference>
<evidence type="ECO:0000259" key="3">
    <source>
        <dbReference type="Pfam" id="PF13649"/>
    </source>
</evidence>
<evidence type="ECO:0008006" key="6">
    <source>
        <dbReference type="Google" id="ProtNLM"/>
    </source>
</evidence>
<dbReference type="GO" id="GO:0015937">
    <property type="term" value="P:coenzyme A biosynthetic process"/>
    <property type="evidence" value="ECO:0007669"/>
    <property type="project" value="UniProtKB-ARBA"/>
</dbReference>
<dbReference type="SUPFAM" id="SSF53639">
    <property type="entry name" value="AraD/HMP-PK domain-like"/>
    <property type="match status" value="1"/>
</dbReference>
<evidence type="ECO:0000313" key="4">
    <source>
        <dbReference type="EMBL" id="OGF41554.1"/>
    </source>
</evidence>
<feature type="domain" description="Methyltransferase" evidence="3">
    <location>
        <begin position="460"/>
        <end position="556"/>
    </location>
</feature>
<comment type="caution">
    <text evidence="4">The sequence shown here is derived from an EMBL/GenBank/DDBJ whole genome shotgun (WGS) entry which is preliminary data.</text>
</comment>
<evidence type="ECO:0000313" key="5">
    <source>
        <dbReference type="Proteomes" id="UP000177579"/>
    </source>
</evidence>
<dbReference type="Gene3D" id="3.40.50.150">
    <property type="entry name" value="Vaccinia Virus protein VP39"/>
    <property type="match status" value="1"/>
</dbReference>
<evidence type="ECO:0000259" key="2">
    <source>
        <dbReference type="Pfam" id="PF04127"/>
    </source>
</evidence>
<gene>
    <name evidence="4" type="ORF">A2531_02585</name>
</gene>
<dbReference type="InterPro" id="IPR041698">
    <property type="entry name" value="Methyltransf_25"/>
</dbReference>
<dbReference type="AlphaFoldDB" id="A0A1F5TS11"/>
<dbReference type="InterPro" id="IPR035929">
    <property type="entry name" value="CoaB-like_sf"/>
</dbReference>
<dbReference type="SUPFAM" id="SSF102645">
    <property type="entry name" value="CoaB-like"/>
    <property type="match status" value="1"/>
</dbReference>
<dbReference type="InterPro" id="IPR029063">
    <property type="entry name" value="SAM-dependent_MTases_sf"/>
</dbReference>
<proteinExistence type="predicted"/>
<dbReference type="Gene3D" id="2.20.130.10">
    <property type="entry name" value="CAC2371-like domains"/>
    <property type="match status" value="1"/>
</dbReference>
<dbReference type="Proteomes" id="UP000177579">
    <property type="component" value="Unassembled WGS sequence"/>
</dbReference>
<dbReference type="Pfam" id="PF13649">
    <property type="entry name" value="Methyltransf_25"/>
    <property type="match status" value="1"/>
</dbReference>
<accession>A0A1F5TS11</accession>
<dbReference type="GO" id="GO:0003824">
    <property type="term" value="F:catalytic activity"/>
    <property type="evidence" value="ECO:0007669"/>
    <property type="project" value="UniProtKB-ARBA"/>
</dbReference>
<dbReference type="PANTHER" id="PTHR43591">
    <property type="entry name" value="METHYLTRANSFERASE"/>
    <property type="match status" value="1"/>
</dbReference>
<evidence type="ECO:0000259" key="1">
    <source>
        <dbReference type="Pfam" id="PF00596"/>
    </source>
</evidence>
<dbReference type="PANTHER" id="PTHR43591:SF110">
    <property type="entry name" value="RHODANESE DOMAIN-CONTAINING PROTEIN"/>
    <property type="match status" value="1"/>
</dbReference>
<sequence length="665" mass="77050">MKKLRVIITSGGTISRIDDVRHIGNFSNGTTGMLIAEEFLRNGCEVHYIHNKQAKRPFRDALRLNPEKIFAKEIDRIEKSWEEFNKCKNNLYEYSFETFEEYYDLVKDLTMRVGADAIVLAAAVSDYGAKRVSGKISSDNDKLNIELQKYPKVISEIKKWNPKIFQVGFKLLSDVSTKELIDTAYLHGIKNRSNLTVANVAQAGNFSKRINILITPEKGLKFVDLNKVHVEIFKTVDRRLSQKHFRTITETDINFVDNYYAEILKFKEMIKSFWSLSMFEEYYEGACKHFGAVAMRMSDGGFLTTARGSNKKDIGHEDIVYVRSVDFNHREIQVLSLGKKASLNAPVMAKIFDNRSDASLILHSHIDLNLQNTTEDDYEPGTEEDIAEIEKHLKDKKIVKLKNHGLIAVGRDIKEIIKIIGDKHAYNIFPEYYDIIYKRFQKSDDFLRLVFKHSEKIYPILDVCAGTGDVSEHLARAGYNNIYMVDKSTYMMRIARERLYAYKKIYVSCYVDEASEFNIDDKFHAIVMRQAINYAMNYEGLIKILKNVYRHLRSGGKFIFNAPSYIESQRFSTTREYDYEEQGYDVRIFENNSMAGRILTHTQNCILISEKGIKKYYDLNRFGMFTKNEFEKAIKEAGFSSHEFFGKGLLEYNQKSNSIYAICIK</sequence>
<protein>
    <recommendedName>
        <fullName evidence="6">Methyltransferase domain-containing protein</fullName>
    </recommendedName>
</protein>
<dbReference type="InterPro" id="IPR036409">
    <property type="entry name" value="Aldolase_II/adducin_N_sf"/>
</dbReference>
<dbReference type="Gene3D" id="3.40.225.10">
    <property type="entry name" value="Class II aldolase/adducin N-terminal domain"/>
    <property type="match status" value="2"/>
</dbReference>
<name>A0A1F5TS11_9BACT</name>
<dbReference type="InterPro" id="IPR007085">
    <property type="entry name" value="DNA/pantothenate-metab_flavo_C"/>
</dbReference>